<accession>A0AAV0WSN2</accession>
<reference evidence="1 2" key="1">
    <citation type="submission" date="2023-01" db="EMBL/GenBank/DDBJ databases">
        <authorList>
            <person name="Whitehead M."/>
        </authorList>
    </citation>
    <scope>NUCLEOTIDE SEQUENCE [LARGE SCALE GENOMIC DNA]</scope>
</reference>
<gene>
    <name evidence="1" type="ORF">MEUPH1_LOCUS14151</name>
</gene>
<protein>
    <submittedName>
        <fullName evidence="1">Uncharacterized protein</fullName>
    </submittedName>
</protein>
<organism evidence="1 2">
    <name type="scientific">Macrosiphum euphorbiae</name>
    <name type="common">potato aphid</name>
    <dbReference type="NCBI Taxonomy" id="13131"/>
    <lineage>
        <taxon>Eukaryota</taxon>
        <taxon>Metazoa</taxon>
        <taxon>Ecdysozoa</taxon>
        <taxon>Arthropoda</taxon>
        <taxon>Hexapoda</taxon>
        <taxon>Insecta</taxon>
        <taxon>Pterygota</taxon>
        <taxon>Neoptera</taxon>
        <taxon>Paraneoptera</taxon>
        <taxon>Hemiptera</taxon>
        <taxon>Sternorrhyncha</taxon>
        <taxon>Aphidomorpha</taxon>
        <taxon>Aphidoidea</taxon>
        <taxon>Aphididae</taxon>
        <taxon>Macrosiphini</taxon>
        <taxon>Macrosiphum</taxon>
    </lineage>
</organism>
<evidence type="ECO:0000313" key="2">
    <source>
        <dbReference type="Proteomes" id="UP001160148"/>
    </source>
</evidence>
<proteinExistence type="predicted"/>
<comment type="caution">
    <text evidence="1">The sequence shown here is derived from an EMBL/GenBank/DDBJ whole genome shotgun (WGS) entry which is preliminary data.</text>
</comment>
<sequence length="10" mass="1325">MLAILWYMHF</sequence>
<name>A0AAV0WSN2_9HEMI</name>
<evidence type="ECO:0000313" key="1">
    <source>
        <dbReference type="EMBL" id="CAI6358656.1"/>
    </source>
</evidence>
<dbReference type="EMBL" id="CARXXK010000002">
    <property type="protein sequence ID" value="CAI6358656.1"/>
    <property type="molecule type" value="Genomic_DNA"/>
</dbReference>
<keyword evidence="2" id="KW-1185">Reference proteome</keyword>
<dbReference type="Proteomes" id="UP001160148">
    <property type="component" value="Unassembled WGS sequence"/>
</dbReference>